<dbReference type="EMBL" id="JAAGSC010000040">
    <property type="protein sequence ID" value="NDY95782.1"/>
    <property type="molecule type" value="Genomic_DNA"/>
</dbReference>
<comment type="catalytic activity">
    <reaction evidence="3">
        <text>RX + glutathione = an S-substituted glutathione + a halide anion + H(+)</text>
        <dbReference type="Rhea" id="RHEA:16437"/>
        <dbReference type="ChEBI" id="CHEBI:15378"/>
        <dbReference type="ChEBI" id="CHEBI:16042"/>
        <dbReference type="ChEBI" id="CHEBI:17792"/>
        <dbReference type="ChEBI" id="CHEBI:57925"/>
        <dbReference type="ChEBI" id="CHEBI:90779"/>
        <dbReference type="EC" id="2.5.1.18"/>
    </reaction>
</comment>
<evidence type="ECO:0000259" key="4">
    <source>
        <dbReference type="PROSITE" id="PS50404"/>
    </source>
</evidence>
<dbReference type="Proteomes" id="UP000484885">
    <property type="component" value="Unassembled WGS sequence"/>
</dbReference>
<proteinExistence type="predicted"/>
<dbReference type="InterPro" id="IPR010987">
    <property type="entry name" value="Glutathione-S-Trfase_C-like"/>
</dbReference>
<dbReference type="CDD" id="cd03189">
    <property type="entry name" value="GST_C_GTT1_like"/>
    <property type="match status" value="1"/>
</dbReference>
<dbReference type="CDD" id="cd03046">
    <property type="entry name" value="GST_N_GTT1_like"/>
    <property type="match status" value="1"/>
</dbReference>
<dbReference type="InterPro" id="IPR036282">
    <property type="entry name" value="Glutathione-S-Trfase_C_sf"/>
</dbReference>
<dbReference type="GO" id="GO:0005737">
    <property type="term" value="C:cytoplasm"/>
    <property type="evidence" value="ECO:0007669"/>
    <property type="project" value="UniProtKB-ARBA"/>
</dbReference>
<keyword evidence="2 6" id="KW-0808">Transferase</keyword>
<dbReference type="AlphaFoldDB" id="A0A845UZR4"/>
<feature type="domain" description="GST N-terminal" evidence="4">
    <location>
        <begin position="1"/>
        <end position="81"/>
    </location>
</feature>
<organism evidence="6 7">
    <name type="scientific">Wenzhouxiangella limi</name>
    <dbReference type="NCBI Taxonomy" id="2707351"/>
    <lineage>
        <taxon>Bacteria</taxon>
        <taxon>Pseudomonadati</taxon>
        <taxon>Pseudomonadota</taxon>
        <taxon>Gammaproteobacteria</taxon>
        <taxon>Chromatiales</taxon>
        <taxon>Wenzhouxiangellaceae</taxon>
        <taxon>Wenzhouxiangella</taxon>
    </lineage>
</organism>
<dbReference type="PANTHER" id="PTHR44051:SF9">
    <property type="entry name" value="GLUTATHIONE S-TRANSFERASE 1"/>
    <property type="match status" value="1"/>
</dbReference>
<dbReference type="PROSITE" id="PS50404">
    <property type="entry name" value="GST_NTER"/>
    <property type="match status" value="1"/>
</dbReference>
<dbReference type="PANTHER" id="PTHR44051">
    <property type="entry name" value="GLUTATHIONE S-TRANSFERASE-RELATED"/>
    <property type="match status" value="1"/>
</dbReference>
<dbReference type="GO" id="GO:0004364">
    <property type="term" value="F:glutathione transferase activity"/>
    <property type="evidence" value="ECO:0007669"/>
    <property type="project" value="UniProtKB-EC"/>
</dbReference>
<evidence type="ECO:0000256" key="3">
    <source>
        <dbReference type="ARBA" id="ARBA00047960"/>
    </source>
</evidence>
<gene>
    <name evidence="6" type="ORF">G3I74_08585</name>
</gene>
<dbReference type="Gene3D" id="1.20.1050.10">
    <property type="match status" value="1"/>
</dbReference>
<dbReference type="Pfam" id="PF14497">
    <property type="entry name" value="GST_C_3"/>
    <property type="match status" value="1"/>
</dbReference>
<dbReference type="EC" id="2.5.1.18" evidence="1"/>
<dbReference type="Pfam" id="PF13409">
    <property type="entry name" value="GST_N_2"/>
    <property type="match status" value="1"/>
</dbReference>
<evidence type="ECO:0000259" key="5">
    <source>
        <dbReference type="PROSITE" id="PS50405"/>
    </source>
</evidence>
<reference evidence="6 7" key="1">
    <citation type="submission" date="2020-02" db="EMBL/GenBank/DDBJ databases">
        <authorList>
            <person name="Zhang X.-Y."/>
        </authorList>
    </citation>
    <scope>NUCLEOTIDE SEQUENCE [LARGE SCALE GENOMIC DNA]</scope>
    <source>
        <strain evidence="6 7">C33</strain>
    </source>
</reference>
<dbReference type="InterPro" id="IPR004045">
    <property type="entry name" value="Glutathione_S-Trfase_N"/>
</dbReference>
<dbReference type="RefSeq" id="WP_164211163.1">
    <property type="nucleotide sequence ID" value="NZ_JAAGSC010000040.1"/>
</dbReference>
<accession>A0A845UZR4</accession>
<name>A0A845UZR4_9GAMM</name>
<dbReference type="GO" id="GO:0004601">
    <property type="term" value="F:peroxidase activity"/>
    <property type="evidence" value="ECO:0007669"/>
    <property type="project" value="UniProtKB-ARBA"/>
</dbReference>
<dbReference type="SUPFAM" id="SSF47616">
    <property type="entry name" value="GST C-terminal domain-like"/>
    <property type="match status" value="1"/>
</dbReference>
<evidence type="ECO:0000313" key="7">
    <source>
        <dbReference type="Proteomes" id="UP000484885"/>
    </source>
</evidence>
<dbReference type="PROSITE" id="PS50405">
    <property type="entry name" value="GST_CTER"/>
    <property type="match status" value="1"/>
</dbReference>
<dbReference type="SFLD" id="SFLDG01150">
    <property type="entry name" value="Main.1:_Beta-like"/>
    <property type="match status" value="1"/>
</dbReference>
<dbReference type="FunFam" id="3.40.30.10:FF:000156">
    <property type="entry name" value="Glutathione S-transferase 1"/>
    <property type="match status" value="1"/>
</dbReference>
<feature type="domain" description="GST C-terminal" evidence="5">
    <location>
        <begin position="87"/>
        <end position="225"/>
    </location>
</feature>
<dbReference type="SFLD" id="SFLDS00019">
    <property type="entry name" value="Glutathione_Transferase_(cytos"/>
    <property type="match status" value="1"/>
</dbReference>
<keyword evidence="7" id="KW-1185">Reference proteome</keyword>
<dbReference type="SUPFAM" id="SSF52833">
    <property type="entry name" value="Thioredoxin-like"/>
    <property type="match status" value="1"/>
</dbReference>
<evidence type="ECO:0000256" key="2">
    <source>
        <dbReference type="ARBA" id="ARBA00022679"/>
    </source>
</evidence>
<dbReference type="SFLD" id="SFLDG00358">
    <property type="entry name" value="Main_(cytGST)"/>
    <property type="match status" value="1"/>
</dbReference>
<comment type="caution">
    <text evidence="6">The sequence shown here is derived from an EMBL/GenBank/DDBJ whole genome shotgun (WGS) entry which is preliminary data.</text>
</comment>
<evidence type="ECO:0000256" key="1">
    <source>
        <dbReference type="ARBA" id="ARBA00012452"/>
    </source>
</evidence>
<dbReference type="InterPro" id="IPR004046">
    <property type="entry name" value="GST_C"/>
</dbReference>
<dbReference type="InterPro" id="IPR040079">
    <property type="entry name" value="Glutathione_S-Trfase"/>
</dbReference>
<dbReference type="Gene3D" id="3.40.30.10">
    <property type="entry name" value="Glutaredoxin"/>
    <property type="match status" value="1"/>
</dbReference>
<evidence type="ECO:0000313" key="6">
    <source>
        <dbReference type="EMBL" id="NDY95782.1"/>
    </source>
</evidence>
<sequence>MVVVHHLEDSRSQRILWLLEELGAEYRVKRYERDPKTSLAPEALRKVHPLGKAPVITDQGETYAESGVIIEYLARTYGDEQWAPKPDDQRYWQFAYWLHYAEASLMPPLLLKLVFNRIRNGPGPFFIRPILRKIADEVDNAFTNQQIATHISYVDRYLAEHQWFAGDDISAADIQMSFPLEAALSQGIIDDAFPAIGRYVERFQAREAYQEALRRGGDYAYGPSE</sequence>
<dbReference type="InterPro" id="IPR036249">
    <property type="entry name" value="Thioredoxin-like_sf"/>
</dbReference>
<protein>
    <recommendedName>
        <fullName evidence="1">glutathione transferase</fullName>
        <ecNumber evidence="1">2.5.1.18</ecNumber>
    </recommendedName>
</protein>